<keyword evidence="7" id="KW-1185">Reference proteome</keyword>
<organism evidence="6 7">
    <name type="scientific">Chitinasiproducens palmae</name>
    <dbReference type="NCBI Taxonomy" id="1770053"/>
    <lineage>
        <taxon>Bacteria</taxon>
        <taxon>Pseudomonadati</taxon>
        <taxon>Pseudomonadota</taxon>
        <taxon>Betaproteobacteria</taxon>
        <taxon>Burkholderiales</taxon>
        <taxon>Burkholderiaceae</taxon>
        <taxon>Chitinasiproducens</taxon>
    </lineage>
</organism>
<name>A0A1H2PM44_9BURK</name>
<dbReference type="InterPro" id="IPR059112">
    <property type="entry name" value="CysZ/EI24"/>
</dbReference>
<protein>
    <submittedName>
        <fullName evidence="6">Etoposide-induced protein 2.4 (EI24)</fullName>
    </submittedName>
</protein>
<evidence type="ECO:0000256" key="4">
    <source>
        <dbReference type="ARBA" id="ARBA00023136"/>
    </source>
</evidence>
<dbReference type="AlphaFoldDB" id="A0A1H2PM44"/>
<evidence type="ECO:0000256" key="1">
    <source>
        <dbReference type="ARBA" id="ARBA00004141"/>
    </source>
</evidence>
<comment type="subcellular location">
    <subcellularLocation>
        <location evidence="1">Membrane</location>
        <topology evidence="1">Multi-pass membrane protein</topology>
    </subcellularLocation>
</comment>
<dbReference type="Pfam" id="PF07264">
    <property type="entry name" value="EI24"/>
    <property type="match status" value="1"/>
</dbReference>
<dbReference type="Proteomes" id="UP000243719">
    <property type="component" value="Unassembled WGS sequence"/>
</dbReference>
<feature type="transmembrane region" description="Helical" evidence="5">
    <location>
        <begin position="140"/>
        <end position="160"/>
    </location>
</feature>
<evidence type="ECO:0000313" key="7">
    <source>
        <dbReference type="Proteomes" id="UP000243719"/>
    </source>
</evidence>
<feature type="transmembrane region" description="Helical" evidence="5">
    <location>
        <begin position="33"/>
        <end position="56"/>
    </location>
</feature>
<evidence type="ECO:0000313" key="6">
    <source>
        <dbReference type="EMBL" id="SDV47594.1"/>
    </source>
</evidence>
<proteinExistence type="predicted"/>
<feature type="transmembrane region" description="Helical" evidence="5">
    <location>
        <begin position="166"/>
        <end position="184"/>
    </location>
</feature>
<accession>A0A1H2PM44</accession>
<keyword evidence="4 5" id="KW-0472">Membrane</keyword>
<gene>
    <name evidence="6" type="ORF">SAMN05216551_103135</name>
</gene>
<dbReference type="EMBL" id="FNLO01000003">
    <property type="protein sequence ID" value="SDV47594.1"/>
    <property type="molecule type" value="Genomic_DNA"/>
</dbReference>
<feature type="transmembrane region" description="Helical" evidence="5">
    <location>
        <begin position="68"/>
        <end position="86"/>
    </location>
</feature>
<dbReference type="STRING" id="1770053.SAMN05216551_103135"/>
<keyword evidence="3 5" id="KW-1133">Transmembrane helix</keyword>
<keyword evidence="2 5" id="KW-0812">Transmembrane</keyword>
<reference evidence="7" key="1">
    <citation type="submission" date="2016-09" db="EMBL/GenBank/DDBJ databases">
        <authorList>
            <person name="Varghese N."/>
            <person name="Submissions S."/>
        </authorList>
    </citation>
    <scope>NUCLEOTIDE SEQUENCE [LARGE SCALE GENOMIC DNA]</scope>
    <source>
        <strain evidence="7">JS23</strain>
    </source>
</reference>
<feature type="transmembrane region" description="Helical" evidence="5">
    <location>
        <begin position="214"/>
        <end position="242"/>
    </location>
</feature>
<sequence length="301" mass="32833">MLPLSGFLPNNERMKALIASLYRALLSALHPRMLWLTVWPFLLACALWGGLLMSYGVDTLLSDLRRGLAGWLPVVELSNLTQWLGLPSPVALVGPIFLALLVVPLIALTALLFCAAVAMPTVLKHLQRTRYASLVPARGGGWFDSLGHSLLVTLVALLIFVVSVPLWFVTPVFAVLSPLLWGWLTYRMMAYDALAEHATRVERRALIRAHRWPLLLMGVAVGLAGTFPLAIFGLGTVIYVLFPVFAPIAIWLYAFIFVFSALWFAHYCLPALAAMRARALPADDGHGGSGGSGTVALDHLE</sequence>
<evidence type="ECO:0000256" key="3">
    <source>
        <dbReference type="ARBA" id="ARBA00022989"/>
    </source>
</evidence>
<feature type="transmembrane region" description="Helical" evidence="5">
    <location>
        <begin position="248"/>
        <end position="269"/>
    </location>
</feature>
<feature type="transmembrane region" description="Helical" evidence="5">
    <location>
        <begin position="92"/>
        <end position="119"/>
    </location>
</feature>
<evidence type="ECO:0000256" key="5">
    <source>
        <dbReference type="SAM" id="Phobius"/>
    </source>
</evidence>
<evidence type="ECO:0000256" key="2">
    <source>
        <dbReference type="ARBA" id="ARBA00022692"/>
    </source>
</evidence>